<organism evidence="4 5">
    <name type="scientific">Thermaerobacillus caldiproteolyticus</name>
    <dbReference type="NCBI Taxonomy" id="247480"/>
    <lineage>
        <taxon>Bacteria</taxon>
        <taxon>Bacillati</taxon>
        <taxon>Bacillota</taxon>
        <taxon>Bacilli</taxon>
        <taxon>Bacillales</taxon>
        <taxon>Anoxybacillaceae</taxon>
        <taxon>Thermaerobacillus</taxon>
    </lineage>
</organism>
<dbReference type="InterPro" id="IPR001647">
    <property type="entry name" value="HTH_TetR"/>
</dbReference>
<keyword evidence="5" id="KW-1185">Reference proteome</keyword>
<dbReference type="InterPro" id="IPR009057">
    <property type="entry name" value="Homeodomain-like_sf"/>
</dbReference>
<dbReference type="Pfam" id="PF17932">
    <property type="entry name" value="TetR_C_24"/>
    <property type="match status" value="1"/>
</dbReference>
<proteinExistence type="predicted"/>
<dbReference type="InterPro" id="IPR036271">
    <property type="entry name" value="Tet_transcr_reg_TetR-rel_C_sf"/>
</dbReference>
<dbReference type="AlphaFoldDB" id="A0A7V9Z7H4"/>
<dbReference type="GO" id="GO:0003677">
    <property type="term" value="F:DNA binding"/>
    <property type="evidence" value="ECO:0007669"/>
    <property type="project" value="UniProtKB-UniRule"/>
</dbReference>
<dbReference type="Pfam" id="PF00440">
    <property type="entry name" value="TetR_N"/>
    <property type="match status" value="1"/>
</dbReference>
<dbReference type="InterPro" id="IPR050624">
    <property type="entry name" value="HTH-type_Tx_Regulator"/>
</dbReference>
<dbReference type="PROSITE" id="PS50977">
    <property type="entry name" value="HTH_TETR_2"/>
    <property type="match status" value="1"/>
</dbReference>
<dbReference type="SUPFAM" id="SSF46689">
    <property type="entry name" value="Homeodomain-like"/>
    <property type="match status" value="1"/>
</dbReference>
<reference evidence="4 5" key="1">
    <citation type="submission" date="2020-07" db="EMBL/GenBank/DDBJ databases">
        <title>Genomic Encyclopedia of Type Strains, Phase IV (KMG-IV): sequencing the most valuable type-strain genomes for metagenomic binning, comparative biology and taxonomic classification.</title>
        <authorList>
            <person name="Goeker M."/>
        </authorList>
    </citation>
    <scope>NUCLEOTIDE SEQUENCE [LARGE SCALE GENOMIC DNA]</scope>
    <source>
        <strain evidence="4 5">DSM 15730</strain>
    </source>
</reference>
<keyword evidence="1 2" id="KW-0238">DNA-binding</keyword>
<dbReference type="RefSeq" id="WP_181556197.1">
    <property type="nucleotide sequence ID" value="NZ_CP064060.1"/>
</dbReference>
<comment type="caution">
    <text evidence="4">The sequence shown here is derived from an EMBL/GenBank/DDBJ whole genome shotgun (WGS) entry which is preliminary data.</text>
</comment>
<dbReference type="PANTHER" id="PTHR43479:SF11">
    <property type="entry name" value="ACREF_ENVCD OPERON REPRESSOR-RELATED"/>
    <property type="match status" value="1"/>
</dbReference>
<dbReference type="SUPFAM" id="SSF48498">
    <property type="entry name" value="Tetracyclin repressor-like, C-terminal domain"/>
    <property type="match status" value="1"/>
</dbReference>
<evidence type="ECO:0000256" key="2">
    <source>
        <dbReference type="PROSITE-ProRule" id="PRU00335"/>
    </source>
</evidence>
<protein>
    <submittedName>
        <fullName evidence="4">AcrR family transcriptional regulator</fullName>
    </submittedName>
</protein>
<evidence type="ECO:0000256" key="1">
    <source>
        <dbReference type="ARBA" id="ARBA00023125"/>
    </source>
</evidence>
<dbReference type="EMBL" id="JACDUT010000006">
    <property type="protein sequence ID" value="MBA2875369.1"/>
    <property type="molecule type" value="Genomic_DNA"/>
</dbReference>
<feature type="domain" description="HTH tetR-type" evidence="3">
    <location>
        <begin position="4"/>
        <end position="64"/>
    </location>
</feature>
<feature type="DNA-binding region" description="H-T-H motif" evidence="2">
    <location>
        <begin position="27"/>
        <end position="46"/>
    </location>
</feature>
<sequence length="216" mass="25673">MGEKTLKDRIIDTALHLFEKYGYHGVTVDRIVTESNTSKGGFYHNFKSKDELLYHIHDVFITYVLNKAQEAYKNYDTPTERLYAIIQSFVKVFHLYKPHITVFYQESTYLKPEYSQKINEKRDEFKQVIFRVIREGIEAGEFRRELSVEITGMSIIGMVNWTYKWYKPDGPMTIEEIAHHFIDFILHSILTEEAKQKESISSFFLKHRPIPSNIYR</sequence>
<dbReference type="Gene3D" id="1.10.357.10">
    <property type="entry name" value="Tetracycline Repressor, domain 2"/>
    <property type="match status" value="1"/>
</dbReference>
<dbReference type="Proteomes" id="UP000523087">
    <property type="component" value="Unassembled WGS sequence"/>
</dbReference>
<evidence type="ECO:0000259" key="3">
    <source>
        <dbReference type="PROSITE" id="PS50977"/>
    </source>
</evidence>
<dbReference type="PRINTS" id="PR00455">
    <property type="entry name" value="HTHTETR"/>
</dbReference>
<dbReference type="InterPro" id="IPR041490">
    <property type="entry name" value="KstR2_TetR_C"/>
</dbReference>
<gene>
    <name evidence="4" type="ORF">HNR31_002157</name>
</gene>
<dbReference type="Gene3D" id="1.10.10.60">
    <property type="entry name" value="Homeodomain-like"/>
    <property type="match status" value="1"/>
</dbReference>
<evidence type="ECO:0000313" key="4">
    <source>
        <dbReference type="EMBL" id="MBA2875369.1"/>
    </source>
</evidence>
<evidence type="ECO:0000313" key="5">
    <source>
        <dbReference type="Proteomes" id="UP000523087"/>
    </source>
</evidence>
<accession>A0A7V9Z7H4</accession>
<name>A0A7V9Z7H4_9BACL</name>
<dbReference type="PANTHER" id="PTHR43479">
    <property type="entry name" value="ACREF/ENVCD OPERON REPRESSOR-RELATED"/>
    <property type="match status" value="1"/>
</dbReference>